<dbReference type="AlphaFoldDB" id="A0AAV2EKW0"/>
<proteinExistence type="predicted"/>
<evidence type="ECO:0000313" key="1">
    <source>
        <dbReference type="EMBL" id="CAL1386616.1"/>
    </source>
</evidence>
<protein>
    <submittedName>
        <fullName evidence="1">Uncharacterized protein</fullName>
    </submittedName>
</protein>
<dbReference type="Proteomes" id="UP001497516">
    <property type="component" value="Chromosome 5"/>
</dbReference>
<accession>A0AAV2EKW0</accession>
<dbReference type="EMBL" id="OZ034818">
    <property type="protein sequence ID" value="CAL1386616.1"/>
    <property type="molecule type" value="Genomic_DNA"/>
</dbReference>
<keyword evidence="2" id="KW-1185">Reference proteome</keyword>
<gene>
    <name evidence="1" type="ORF">LTRI10_LOCUS27654</name>
</gene>
<sequence>MHADKEEKVVQLPLLKRRKKKTKGRERKERCSEQSAEKKIWFFATAKTLLPPLQLTKHYIHSKAIPSLASTHAGTRFSK</sequence>
<name>A0AAV2EKW0_9ROSI</name>
<evidence type="ECO:0000313" key="2">
    <source>
        <dbReference type="Proteomes" id="UP001497516"/>
    </source>
</evidence>
<organism evidence="1 2">
    <name type="scientific">Linum trigynum</name>
    <dbReference type="NCBI Taxonomy" id="586398"/>
    <lineage>
        <taxon>Eukaryota</taxon>
        <taxon>Viridiplantae</taxon>
        <taxon>Streptophyta</taxon>
        <taxon>Embryophyta</taxon>
        <taxon>Tracheophyta</taxon>
        <taxon>Spermatophyta</taxon>
        <taxon>Magnoliopsida</taxon>
        <taxon>eudicotyledons</taxon>
        <taxon>Gunneridae</taxon>
        <taxon>Pentapetalae</taxon>
        <taxon>rosids</taxon>
        <taxon>fabids</taxon>
        <taxon>Malpighiales</taxon>
        <taxon>Linaceae</taxon>
        <taxon>Linum</taxon>
    </lineage>
</organism>
<reference evidence="1 2" key="1">
    <citation type="submission" date="2024-04" db="EMBL/GenBank/DDBJ databases">
        <authorList>
            <person name="Fracassetti M."/>
        </authorList>
    </citation>
    <scope>NUCLEOTIDE SEQUENCE [LARGE SCALE GENOMIC DNA]</scope>
</reference>